<dbReference type="Pfam" id="PF09751">
    <property type="entry name" value="Es2"/>
    <property type="match status" value="1"/>
</dbReference>
<keyword evidence="6" id="KW-1185">Reference proteome</keyword>
<accession>A0AAN6K990</accession>
<dbReference type="PANTHER" id="PTHR12940:SF0">
    <property type="entry name" value="SPLICING FACTOR ESS-2 HOMOLOG"/>
    <property type="match status" value="1"/>
</dbReference>
<name>A0AAN6K990_9PEZI</name>
<comment type="subcellular location">
    <subcellularLocation>
        <location evidence="1">Nucleus</location>
    </subcellularLocation>
</comment>
<comment type="similarity">
    <text evidence="2">Belongs to the ESS2 family.</text>
</comment>
<feature type="region of interest" description="Disordered" evidence="4">
    <location>
        <begin position="1"/>
        <end position="30"/>
    </location>
</feature>
<feature type="region of interest" description="Disordered" evidence="4">
    <location>
        <begin position="238"/>
        <end position="270"/>
    </location>
</feature>
<feature type="compositionally biased region" description="Gly residues" evidence="4">
    <location>
        <begin position="497"/>
        <end position="514"/>
    </location>
</feature>
<dbReference type="Proteomes" id="UP001175353">
    <property type="component" value="Unassembled WGS sequence"/>
</dbReference>
<evidence type="ECO:0008006" key="7">
    <source>
        <dbReference type="Google" id="ProtNLM"/>
    </source>
</evidence>
<dbReference type="PANTHER" id="PTHR12940">
    <property type="entry name" value="ES-2 PROTEIN - RELATED"/>
    <property type="match status" value="1"/>
</dbReference>
<sequence length="514" mass="55048">MASTALTKRSSDTLLMPPPPLPKRQKRPPKLLDEDVYSDALSHIVARDFFPGLLESEAQQEYLSALDSNNNDWIREAGRKLTQVMTPGPEGRRRRNTSFTPRRSVTAGGGVTPRGYVGSTPRRYVGATPVRTPGTEAADDHFAPERKPEVDVNMSLGAFQAKYTSEDNESFNGLLDKQNTARAAKYAFFHNGNKIPSARQIAHRAREQKLLESGGGGASSTALIVTNAAGEERLAIAPARPSQDLDARPASVDSFPNTEGPRNHFMFGPDSVEDHTVTRAQAAEAASLAPPKSVTYTATRFQTGSEAAPSSTAVPASPSLSAIDAAISRQQPRPTASEPGYTGAETPRVNGYAFVDEEPTPSELGIPVSDAEADAAEREEVMKLFPHIEDGGPNPFRIDERSKREDLLHRLVEKADRRWVEVGEPVKRKPPNTIRADVPQAPELQAELVRSVALGAPGPANAGRMYNFYHEGGSIDDASAHRPGEGLHVDGIEEVLGGAGQGGGETGVTSGGEA</sequence>
<proteinExistence type="inferred from homology"/>
<feature type="region of interest" description="Disordered" evidence="4">
    <location>
        <begin position="495"/>
        <end position="514"/>
    </location>
</feature>
<evidence type="ECO:0000256" key="1">
    <source>
        <dbReference type="ARBA" id="ARBA00004123"/>
    </source>
</evidence>
<evidence type="ECO:0000256" key="3">
    <source>
        <dbReference type="ARBA" id="ARBA00023242"/>
    </source>
</evidence>
<evidence type="ECO:0000313" key="6">
    <source>
        <dbReference type="Proteomes" id="UP001175353"/>
    </source>
</evidence>
<reference evidence="5" key="1">
    <citation type="submission" date="2023-06" db="EMBL/GenBank/DDBJ databases">
        <title>Black Yeasts Isolated from many extreme environments.</title>
        <authorList>
            <person name="Coleine C."/>
            <person name="Stajich J.E."/>
            <person name="Selbmann L."/>
        </authorList>
    </citation>
    <scope>NUCLEOTIDE SEQUENCE</scope>
    <source>
        <strain evidence="5">CCFEE 5200</strain>
    </source>
</reference>
<keyword evidence="3" id="KW-0539">Nucleus</keyword>
<feature type="region of interest" description="Disordered" evidence="4">
    <location>
        <begin position="328"/>
        <end position="348"/>
    </location>
</feature>
<dbReference type="AlphaFoldDB" id="A0AAN6K990"/>
<evidence type="ECO:0000256" key="2">
    <source>
        <dbReference type="ARBA" id="ARBA00009072"/>
    </source>
</evidence>
<evidence type="ECO:0000256" key="4">
    <source>
        <dbReference type="SAM" id="MobiDB-lite"/>
    </source>
</evidence>
<dbReference type="InterPro" id="IPR019148">
    <property type="entry name" value="Nuclear_protein_DGCR14_ESS-2"/>
</dbReference>
<organism evidence="5 6">
    <name type="scientific">Friedmanniomyces endolithicus</name>
    <dbReference type="NCBI Taxonomy" id="329885"/>
    <lineage>
        <taxon>Eukaryota</taxon>
        <taxon>Fungi</taxon>
        <taxon>Dikarya</taxon>
        <taxon>Ascomycota</taxon>
        <taxon>Pezizomycotina</taxon>
        <taxon>Dothideomycetes</taxon>
        <taxon>Dothideomycetidae</taxon>
        <taxon>Mycosphaerellales</taxon>
        <taxon>Teratosphaeriaceae</taxon>
        <taxon>Friedmanniomyces</taxon>
    </lineage>
</organism>
<feature type="region of interest" description="Disordered" evidence="4">
    <location>
        <begin position="84"/>
        <end position="141"/>
    </location>
</feature>
<comment type="caution">
    <text evidence="5">The sequence shown here is derived from an EMBL/GenBank/DDBJ whole genome shotgun (WGS) entry which is preliminary data.</text>
</comment>
<gene>
    <name evidence="5" type="ORF">LTR91_015758</name>
</gene>
<evidence type="ECO:0000313" key="5">
    <source>
        <dbReference type="EMBL" id="KAK0970903.1"/>
    </source>
</evidence>
<protein>
    <recommendedName>
        <fullName evidence="7">Nuclear protein DGCR14</fullName>
    </recommendedName>
</protein>
<dbReference type="EMBL" id="JAUJLE010000182">
    <property type="protein sequence ID" value="KAK0970903.1"/>
    <property type="molecule type" value="Genomic_DNA"/>
</dbReference>
<dbReference type="GO" id="GO:0071013">
    <property type="term" value="C:catalytic step 2 spliceosome"/>
    <property type="evidence" value="ECO:0007669"/>
    <property type="project" value="TreeGrafter"/>
</dbReference>